<evidence type="ECO:0000313" key="1">
    <source>
        <dbReference type="EMBL" id="AYD86147.1"/>
    </source>
</evidence>
<dbReference type="RefSeq" id="YP_009841623.1">
    <property type="nucleotide sequence ID" value="NC_048733.1"/>
</dbReference>
<dbReference type="EMBL" id="MH825698">
    <property type="protein sequence ID" value="AYD86147.1"/>
    <property type="molecule type" value="Genomic_DNA"/>
</dbReference>
<dbReference type="Proteomes" id="UP000267142">
    <property type="component" value="Segment"/>
</dbReference>
<accession>A0A386KPG3</accession>
<name>A0A386KPG3_9CAUD</name>
<dbReference type="KEGG" id="vg:55611814"/>
<dbReference type="GeneID" id="55611814"/>
<proteinExistence type="predicted"/>
<sequence length="47" mass="5356">MGTSNNDPIEGAIEQHLLKKLNEDLSTQEVDDLAYKVQKIRELNEKS</sequence>
<protein>
    <submittedName>
        <fullName evidence="1">Uncharacterized protein</fullName>
    </submittedName>
</protein>
<evidence type="ECO:0000313" key="2">
    <source>
        <dbReference type="Proteomes" id="UP000267142"/>
    </source>
</evidence>
<reference evidence="1 2" key="1">
    <citation type="submission" date="2018-08" db="EMBL/GenBank/DDBJ databases">
        <authorList>
            <person name="Solberg C.E."/>
            <person name="Bonilla J.A."/>
            <person name="Klyczek K."/>
            <person name="Garlena R.A."/>
            <person name="Russell D.A."/>
            <person name="Pope W.H."/>
            <person name="Jacobs-Sera D."/>
            <person name="Hatfull G.F."/>
        </authorList>
    </citation>
    <scope>NUCLEOTIDE SEQUENCE [LARGE SCALE GENOMIC DNA]</scope>
</reference>
<gene>
    <name evidence="1" type="primary">4</name>
    <name evidence="1" type="ORF">SEA_BURRO_4</name>
</gene>
<organism evidence="1 2">
    <name type="scientific">Microbacterium phage Burro</name>
    <dbReference type="NCBI Taxonomy" id="2315703"/>
    <lineage>
        <taxon>Viruses</taxon>
        <taxon>Duplodnaviria</taxon>
        <taxon>Heunggongvirae</taxon>
        <taxon>Uroviricota</taxon>
        <taxon>Caudoviricetes</taxon>
        <taxon>Burrovirus</taxon>
        <taxon>Burrovirus burro</taxon>
    </lineage>
</organism>
<keyword evidence="2" id="KW-1185">Reference proteome</keyword>